<keyword evidence="4" id="KW-0406">Ion transport</keyword>
<keyword evidence="3 12" id="KW-1134">Transmembrane beta strand</keyword>
<evidence type="ECO:0000313" key="17">
    <source>
        <dbReference type="Proteomes" id="UP001496674"/>
    </source>
</evidence>
<feature type="chain" id="PRO_5047433547" evidence="14">
    <location>
        <begin position="18"/>
        <end position="1115"/>
    </location>
</feature>
<dbReference type="InterPro" id="IPR011662">
    <property type="entry name" value="Secretin/TonB_short_N"/>
</dbReference>
<keyword evidence="6 14" id="KW-0732">Signal</keyword>
<dbReference type="PROSITE" id="PS52016">
    <property type="entry name" value="TONB_DEPENDENT_REC_3"/>
    <property type="match status" value="1"/>
</dbReference>
<dbReference type="InterPro" id="IPR000531">
    <property type="entry name" value="Beta-barrel_TonB"/>
</dbReference>
<evidence type="ECO:0000256" key="14">
    <source>
        <dbReference type="SAM" id="SignalP"/>
    </source>
</evidence>
<keyword evidence="2 12" id="KW-0813">Transport</keyword>
<dbReference type="Gene3D" id="2.60.40.1120">
    <property type="entry name" value="Carboxypeptidase-like, regulatory domain"/>
    <property type="match status" value="1"/>
</dbReference>
<keyword evidence="8 13" id="KW-0798">TonB box</keyword>
<evidence type="ECO:0000256" key="11">
    <source>
        <dbReference type="ARBA" id="ARBA00023237"/>
    </source>
</evidence>
<evidence type="ECO:0000256" key="6">
    <source>
        <dbReference type="ARBA" id="ARBA00022729"/>
    </source>
</evidence>
<keyword evidence="5 12" id="KW-0812">Transmembrane</keyword>
<dbReference type="Pfam" id="PF13715">
    <property type="entry name" value="CarbopepD_reg_2"/>
    <property type="match status" value="1"/>
</dbReference>
<dbReference type="Gene3D" id="2.40.170.20">
    <property type="entry name" value="TonB-dependent receptor, beta-barrel domain"/>
    <property type="match status" value="1"/>
</dbReference>
<dbReference type="Pfam" id="PF07660">
    <property type="entry name" value="STN"/>
    <property type="match status" value="1"/>
</dbReference>
<keyword evidence="7" id="KW-0408">Iron</keyword>
<dbReference type="InterPro" id="IPR037066">
    <property type="entry name" value="Plug_dom_sf"/>
</dbReference>
<evidence type="ECO:0000256" key="13">
    <source>
        <dbReference type="RuleBase" id="RU003357"/>
    </source>
</evidence>
<dbReference type="PANTHER" id="PTHR30069:SF29">
    <property type="entry name" value="HEMOGLOBIN AND HEMOGLOBIN-HAPTOGLOBIN-BINDING PROTEIN 1-RELATED"/>
    <property type="match status" value="1"/>
</dbReference>
<evidence type="ECO:0000256" key="3">
    <source>
        <dbReference type="ARBA" id="ARBA00022452"/>
    </source>
</evidence>
<dbReference type="NCBIfam" id="TIGR04057">
    <property type="entry name" value="SusC_RagA_signa"/>
    <property type="match status" value="1"/>
</dbReference>
<evidence type="ECO:0000256" key="12">
    <source>
        <dbReference type="PROSITE-ProRule" id="PRU01360"/>
    </source>
</evidence>
<evidence type="ECO:0000256" key="9">
    <source>
        <dbReference type="ARBA" id="ARBA00023136"/>
    </source>
</evidence>
<dbReference type="Gene3D" id="2.170.130.10">
    <property type="entry name" value="TonB-dependent receptor, plug domain"/>
    <property type="match status" value="1"/>
</dbReference>
<dbReference type="InterPro" id="IPR023997">
    <property type="entry name" value="TonB-dep_OMP_SusC/RagA_CS"/>
</dbReference>
<dbReference type="InterPro" id="IPR008969">
    <property type="entry name" value="CarboxyPept-like_regulatory"/>
</dbReference>
<keyword evidence="10" id="KW-0675">Receptor</keyword>
<dbReference type="InterPro" id="IPR036942">
    <property type="entry name" value="Beta-barrel_TonB_sf"/>
</dbReference>
<evidence type="ECO:0000256" key="4">
    <source>
        <dbReference type="ARBA" id="ARBA00022496"/>
    </source>
</evidence>
<comment type="similarity">
    <text evidence="12 13">Belongs to the TonB-dependent receptor family.</text>
</comment>
<keyword evidence="9 12" id="KW-0472">Membrane</keyword>
<dbReference type="SMART" id="SM00965">
    <property type="entry name" value="STN"/>
    <property type="match status" value="1"/>
</dbReference>
<evidence type="ECO:0000256" key="10">
    <source>
        <dbReference type="ARBA" id="ARBA00023170"/>
    </source>
</evidence>
<evidence type="ECO:0000256" key="8">
    <source>
        <dbReference type="ARBA" id="ARBA00023077"/>
    </source>
</evidence>
<comment type="subcellular location">
    <subcellularLocation>
        <location evidence="1 12">Cell outer membrane</location>
        <topology evidence="1 12">Multi-pass membrane protein</topology>
    </subcellularLocation>
</comment>
<reference evidence="16 17" key="1">
    <citation type="submission" date="2023-04" db="EMBL/GenBank/DDBJ databases">
        <title>Draft genome sequence of acteroides sedimenti strain YN3PY1.</title>
        <authorList>
            <person name="Yoshida N."/>
        </authorList>
    </citation>
    <scope>NUCLEOTIDE SEQUENCE [LARGE SCALE GENOMIC DNA]</scope>
    <source>
        <strain evidence="16 17">YN3PY1</strain>
    </source>
</reference>
<name>A0ABM8IB00_9BACE</name>
<dbReference type="InterPro" id="IPR012910">
    <property type="entry name" value="Plug_dom"/>
</dbReference>
<proteinExistence type="inferred from homology"/>
<evidence type="ECO:0000256" key="1">
    <source>
        <dbReference type="ARBA" id="ARBA00004571"/>
    </source>
</evidence>
<evidence type="ECO:0000259" key="15">
    <source>
        <dbReference type="SMART" id="SM00965"/>
    </source>
</evidence>
<evidence type="ECO:0000256" key="7">
    <source>
        <dbReference type="ARBA" id="ARBA00023004"/>
    </source>
</evidence>
<feature type="domain" description="Secretin/TonB short N-terminal" evidence="15">
    <location>
        <begin position="49"/>
        <end position="99"/>
    </location>
</feature>
<accession>A0ABM8IB00</accession>
<dbReference type="Gene3D" id="3.55.50.30">
    <property type="match status" value="1"/>
</dbReference>
<dbReference type="Proteomes" id="UP001496674">
    <property type="component" value="Chromosome"/>
</dbReference>
<dbReference type="Pfam" id="PF07715">
    <property type="entry name" value="Plug"/>
    <property type="match status" value="1"/>
</dbReference>
<dbReference type="InterPro" id="IPR023996">
    <property type="entry name" value="TonB-dep_OMP_SusC/RagA"/>
</dbReference>
<keyword evidence="4" id="KW-0410">Iron transport</keyword>
<dbReference type="PANTHER" id="PTHR30069">
    <property type="entry name" value="TONB-DEPENDENT OUTER MEMBRANE RECEPTOR"/>
    <property type="match status" value="1"/>
</dbReference>
<dbReference type="RefSeq" id="WP_353334381.1">
    <property type="nucleotide sequence ID" value="NZ_AP028055.1"/>
</dbReference>
<dbReference type="Pfam" id="PF00593">
    <property type="entry name" value="TonB_dep_Rec_b-barrel"/>
    <property type="match status" value="1"/>
</dbReference>
<gene>
    <name evidence="16" type="ORF">BSYN_14480</name>
</gene>
<dbReference type="EMBL" id="AP028055">
    <property type="protein sequence ID" value="BEG99183.1"/>
    <property type="molecule type" value="Genomic_DNA"/>
</dbReference>
<dbReference type="SUPFAM" id="SSF56935">
    <property type="entry name" value="Porins"/>
    <property type="match status" value="1"/>
</dbReference>
<keyword evidence="17" id="KW-1185">Reference proteome</keyword>
<dbReference type="SUPFAM" id="SSF49464">
    <property type="entry name" value="Carboxypeptidase regulatory domain-like"/>
    <property type="match status" value="1"/>
</dbReference>
<evidence type="ECO:0000313" key="16">
    <source>
        <dbReference type="EMBL" id="BEG99183.1"/>
    </source>
</evidence>
<dbReference type="NCBIfam" id="TIGR04056">
    <property type="entry name" value="OMP_RagA_SusC"/>
    <property type="match status" value="1"/>
</dbReference>
<keyword evidence="11 12" id="KW-0998">Cell outer membrane</keyword>
<organism evidence="16 17">
    <name type="scientific">Bacteroides sedimenti</name>
    <dbReference type="NCBI Taxonomy" id="2136147"/>
    <lineage>
        <taxon>Bacteria</taxon>
        <taxon>Pseudomonadati</taxon>
        <taxon>Bacteroidota</taxon>
        <taxon>Bacteroidia</taxon>
        <taxon>Bacteroidales</taxon>
        <taxon>Bacteroidaceae</taxon>
        <taxon>Bacteroides</taxon>
    </lineage>
</organism>
<evidence type="ECO:0000256" key="2">
    <source>
        <dbReference type="ARBA" id="ARBA00022448"/>
    </source>
</evidence>
<dbReference type="InterPro" id="IPR039426">
    <property type="entry name" value="TonB-dep_rcpt-like"/>
</dbReference>
<evidence type="ECO:0000256" key="5">
    <source>
        <dbReference type="ARBA" id="ARBA00022692"/>
    </source>
</evidence>
<protein>
    <submittedName>
        <fullName evidence="16">SusC/RagA family TonB-linked outer membrane protein</fullName>
    </submittedName>
</protein>
<sequence length="1115" mass="123978">MRITIFLLMFCAFCSYAGNTYSQAARVNIKMSNAKLDKILNEIESQTDYLFIYNNQVDVDRTASVTAKNEPVSQVLDKLLKGTNIHYKLEGDHIILTKQASMETDNTRQQQTKRITGTVTDAKGEPVFGANVHVKGTTTGTITDVNGKFSIEIEANQTIEVTCIGYLKQQVNVGNHNTLKIVLQEDAQTLEEVVVVGYGTQKKVNLTGSVASVSADQIKDRVETNVLSAIQGTVPGVTVISRPGQTPSINFRGRGNLGTSAPLYVIDGAISDATFFQNLDPNSIESISFLKDAASSAIYGSRAAYGVVLVTTKNGKSGKLNVTYSGYAALKNPTYTPELVNSSEYASLMNEAKYNINPKLGKNQAYSEEEIGWFKDGSKPDYYPDTDWLDLTLDKNRVTTQHSLNFSGGTEKLRYFTGLGYLYEDSYTPGKNNYRYNLDTNISSDLNKWLTFRAGIKYIRNTSSVDNGTPSLMNYLIVPSIMVAKQSNGEWGTIAGGKQATLTFINGNPLRALSKNNWNNSATENSMIDLGFDVKPIKGLVITGQGSYRRYEYKYKSYTGLQDNAKFFETGNEISGTGNEVNSMSMSWASNSNLLTTLTAKYDFSVDKHTFGVLAGTSYENYKYEALSAYRKNFPSDGLTDISAGSTEGATNGGGSSEYKMNSYFGRINYAFNDRYLFEANMRADASSRFYKTNRWGYFPSFSAAWRINEEEFMKELDWIQNLKLRASYGTLGNINNVGNYDYFQNYSKSGSYTFDDTLAPSIAESKPSNKSLSWEKVALTDFGVDFEIFGGKLGITADYYIKKTSNILLTYNVPYETGISVAPSQNLGKVENKGFEFAINHRNKIADFSYNIAANIATNKNKIIDLATSDNMIQAGGDKINYILKVGESIGSYYGYKTDGLYTQAEIDEGHYYKFGRVPKAGDIKYVPQRSNVAWGSSITSDDRTIIGKDVPDFTYGLNLNLQWKNFEFSLFGQGVSGTNVAFESEQVWCLFLNSNPRKWQLNRWTEDNPNPRAIYPRIYGGTSSDNYNQYFSDYQVFDADYFRIKTMSLGYKVPDVLVKKAGLSSLKLFATGENLFTIRADHRMKDFDPEAATGRGLSAYGLKSVAFGVNVSF</sequence>
<feature type="signal peptide" evidence="14">
    <location>
        <begin position="1"/>
        <end position="17"/>
    </location>
</feature>